<dbReference type="Gene3D" id="1.10.10.10">
    <property type="entry name" value="Winged helix-like DNA-binding domain superfamily/Winged helix DNA-binding domain"/>
    <property type="match status" value="1"/>
</dbReference>
<proteinExistence type="predicted"/>
<dbReference type="Gene3D" id="3.40.50.2300">
    <property type="match status" value="1"/>
</dbReference>
<dbReference type="EMBL" id="FRAD01000017">
    <property type="protein sequence ID" value="SHK20678.1"/>
    <property type="molecule type" value="Genomic_DNA"/>
</dbReference>
<dbReference type="InterPro" id="IPR036388">
    <property type="entry name" value="WH-like_DNA-bd_sf"/>
</dbReference>
<dbReference type="GO" id="GO:0006355">
    <property type="term" value="P:regulation of DNA-templated transcription"/>
    <property type="evidence" value="ECO:0007669"/>
    <property type="project" value="InterPro"/>
</dbReference>
<keyword evidence="1" id="KW-0597">Phosphoprotein</keyword>
<dbReference type="GO" id="GO:0032993">
    <property type="term" value="C:protein-DNA complex"/>
    <property type="evidence" value="ECO:0007669"/>
    <property type="project" value="TreeGrafter"/>
</dbReference>
<feature type="domain" description="OmpR/PhoB-type" evidence="5">
    <location>
        <begin position="123"/>
        <end position="219"/>
    </location>
</feature>
<reference evidence="6 7" key="1">
    <citation type="submission" date="2016-11" db="EMBL/GenBank/DDBJ databases">
        <authorList>
            <person name="Jaros S."/>
            <person name="Januszkiewicz K."/>
            <person name="Wedrychowicz H."/>
        </authorList>
    </citation>
    <scope>NUCLEOTIDE SEQUENCE [LARGE SCALE GENOMIC DNA]</scope>
    <source>
        <strain evidence="6 7">DSM 3090</strain>
    </source>
</reference>
<evidence type="ECO:0000256" key="4">
    <source>
        <dbReference type="PROSITE-ProRule" id="PRU01091"/>
    </source>
</evidence>
<dbReference type="InterPro" id="IPR011006">
    <property type="entry name" value="CheY-like_superfamily"/>
</dbReference>
<feature type="DNA-binding region" description="OmpR/PhoB-type" evidence="4">
    <location>
        <begin position="123"/>
        <end position="219"/>
    </location>
</feature>
<dbReference type="InterPro" id="IPR039420">
    <property type="entry name" value="WalR-like"/>
</dbReference>
<dbReference type="SUPFAM" id="SSF46894">
    <property type="entry name" value="C-terminal effector domain of the bipartite response regulators"/>
    <property type="match status" value="1"/>
</dbReference>
<sequence>MGKVLIIEEDIQFINEIALGLRELGYEYIKVTNVNRLLEVALNADIELIIMDVKLSYNNLISDMNNGTFSNVPVVFVKSPDKEQENGANKVTLGHTIDNDRNFEIENLMARVQVTFGKRKSSQRNFQIGKNVNVDLKKQLVQIDGTEVELTRKEFDLLEVLVINPNVNMSREKIHELVWGDECSSDSRTVDVHIRKLRKKLHLEDYIITVYKMGYKLEM</sequence>
<evidence type="ECO:0000256" key="2">
    <source>
        <dbReference type="ARBA" id="ARBA00023012"/>
    </source>
</evidence>
<gene>
    <name evidence="6" type="ORF">SAMN02745248_02033</name>
</gene>
<dbReference type="SMART" id="SM00862">
    <property type="entry name" value="Trans_reg_C"/>
    <property type="match status" value="1"/>
</dbReference>
<dbReference type="Pfam" id="PF00486">
    <property type="entry name" value="Trans_reg_C"/>
    <property type="match status" value="1"/>
</dbReference>
<dbReference type="PANTHER" id="PTHR48111">
    <property type="entry name" value="REGULATOR OF RPOS"/>
    <property type="match status" value="1"/>
</dbReference>
<accession>A0A1M6QKI5</accession>
<evidence type="ECO:0000313" key="6">
    <source>
        <dbReference type="EMBL" id="SHK20678.1"/>
    </source>
</evidence>
<keyword evidence="2" id="KW-0902">Two-component regulatory system</keyword>
<dbReference type="CDD" id="cd00383">
    <property type="entry name" value="trans_reg_C"/>
    <property type="match status" value="1"/>
</dbReference>
<evidence type="ECO:0000259" key="5">
    <source>
        <dbReference type="PROSITE" id="PS51755"/>
    </source>
</evidence>
<dbReference type="PROSITE" id="PS51755">
    <property type="entry name" value="OMPR_PHOB"/>
    <property type="match status" value="1"/>
</dbReference>
<dbReference type="PANTHER" id="PTHR48111:SF40">
    <property type="entry name" value="PHOSPHATE REGULON TRANSCRIPTIONAL REGULATORY PROTEIN PHOB"/>
    <property type="match status" value="1"/>
</dbReference>
<dbReference type="InterPro" id="IPR016032">
    <property type="entry name" value="Sig_transdc_resp-reg_C-effctor"/>
</dbReference>
<dbReference type="GO" id="GO:0000156">
    <property type="term" value="F:phosphorelay response regulator activity"/>
    <property type="evidence" value="ECO:0007669"/>
    <property type="project" value="TreeGrafter"/>
</dbReference>
<dbReference type="GO" id="GO:0005829">
    <property type="term" value="C:cytosol"/>
    <property type="evidence" value="ECO:0007669"/>
    <property type="project" value="TreeGrafter"/>
</dbReference>
<dbReference type="AlphaFoldDB" id="A0A1M6QKI5"/>
<dbReference type="RefSeq" id="WP_072903979.1">
    <property type="nucleotide sequence ID" value="NZ_FRAD01000017.1"/>
</dbReference>
<dbReference type="InterPro" id="IPR001867">
    <property type="entry name" value="OmpR/PhoB-type_DNA-bd"/>
</dbReference>
<dbReference type="OrthoDB" id="2652196at2"/>
<keyword evidence="7" id="KW-1185">Reference proteome</keyword>
<dbReference type="GO" id="GO:0000976">
    <property type="term" value="F:transcription cis-regulatory region binding"/>
    <property type="evidence" value="ECO:0007669"/>
    <property type="project" value="TreeGrafter"/>
</dbReference>
<dbReference type="SUPFAM" id="SSF52172">
    <property type="entry name" value="CheY-like"/>
    <property type="match status" value="1"/>
</dbReference>
<protein>
    <submittedName>
        <fullName evidence="6">DNA-binding response regulator, OmpR family, contains REC and winged-helix (WHTH) domain</fullName>
    </submittedName>
</protein>
<evidence type="ECO:0000313" key="7">
    <source>
        <dbReference type="Proteomes" id="UP000183952"/>
    </source>
</evidence>
<keyword evidence="3 4" id="KW-0238">DNA-binding</keyword>
<dbReference type="Proteomes" id="UP000183952">
    <property type="component" value="Unassembled WGS sequence"/>
</dbReference>
<evidence type="ECO:0000256" key="3">
    <source>
        <dbReference type="ARBA" id="ARBA00023125"/>
    </source>
</evidence>
<organism evidence="6 7">
    <name type="scientific">Hathewaya proteolytica DSM 3090</name>
    <dbReference type="NCBI Taxonomy" id="1121331"/>
    <lineage>
        <taxon>Bacteria</taxon>
        <taxon>Bacillati</taxon>
        <taxon>Bacillota</taxon>
        <taxon>Clostridia</taxon>
        <taxon>Eubacteriales</taxon>
        <taxon>Clostridiaceae</taxon>
        <taxon>Hathewaya</taxon>
    </lineage>
</organism>
<name>A0A1M6QKI5_9CLOT</name>
<dbReference type="STRING" id="1121331.SAMN02745248_02033"/>
<evidence type="ECO:0000256" key="1">
    <source>
        <dbReference type="ARBA" id="ARBA00022553"/>
    </source>
</evidence>